<dbReference type="PANTHER" id="PTHR21660">
    <property type="entry name" value="THIOESTERASE SUPERFAMILY MEMBER-RELATED"/>
    <property type="match status" value="1"/>
</dbReference>
<reference evidence="3" key="1">
    <citation type="journal article" date="2021" name="Genome Biol. Evol.">
        <title>The assembled and annotated genome of the fairy-ring fungus Marasmius oreades.</title>
        <authorList>
            <person name="Hiltunen M."/>
            <person name="Ament-Velasquez S.L."/>
            <person name="Johannesson H."/>
        </authorList>
    </citation>
    <scope>NUCLEOTIDE SEQUENCE</scope>
    <source>
        <strain evidence="3">03SP1</strain>
    </source>
</reference>
<evidence type="ECO:0000313" key="4">
    <source>
        <dbReference type="Proteomes" id="UP001049176"/>
    </source>
</evidence>
<protein>
    <recommendedName>
        <fullName evidence="5">Thioesterase domain-containing protein</fullName>
    </recommendedName>
</protein>
<comment type="caution">
    <text evidence="3">The sequence shown here is derived from an EMBL/GenBank/DDBJ whole genome shotgun (WGS) entry which is preliminary data.</text>
</comment>
<keyword evidence="4" id="KW-1185">Reference proteome</keyword>
<dbReference type="EMBL" id="CM032182">
    <property type="protein sequence ID" value="KAG7097542.1"/>
    <property type="molecule type" value="Genomic_DNA"/>
</dbReference>
<dbReference type="Proteomes" id="UP001049176">
    <property type="component" value="Chromosome 2"/>
</dbReference>
<dbReference type="AlphaFoldDB" id="A0A9P8ADF5"/>
<evidence type="ECO:0000256" key="1">
    <source>
        <dbReference type="ARBA" id="ARBA00022801"/>
    </source>
</evidence>
<dbReference type="InterPro" id="IPR039298">
    <property type="entry name" value="ACOT13"/>
</dbReference>
<proteinExistence type="predicted"/>
<evidence type="ECO:0008006" key="5">
    <source>
        <dbReference type="Google" id="ProtNLM"/>
    </source>
</evidence>
<gene>
    <name evidence="3" type="ORF">E1B28_004881</name>
</gene>
<dbReference type="Gene3D" id="3.10.129.10">
    <property type="entry name" value="Hotdog Thioesterase"/>
    <property type="match status" value="1"/>
</dbReference>
<sequence length="217" mass="23593">MSLIVKESPRRFFPSPPHPRSMVMLPTRSNPPAERSSSQSSDIDVSEVRGNISDEGKRLVLNIISYFIGSQEGCFGASVGERLKLIEAEVVAKDGKASQGRTVFEIKIDKDMCNSFGTLHGACATYLVGPCTMTALGVLGAALGIDGTGVSQSVNIVWHQPAKMGAKLRVISTSVFIKGHIRTSHCELWDKERDILYISATHSTVNNFRSSPNRSKL</sequence>
<evidence type="ECO:0000256" key="2">
    <source>
        <dbReference type="SAM" id="MobiDB-lite"/>
    </source>
</evidence>
<name>A0A9P8ADF5_9AGAR</name>
<dbReference type="PANTHER" id="PTHR21660:SF1">
    <property type="entry name" value="ACYL-COENZYME A THIOESTERASE 13"/>
    <property type="match status" value="1"/>
</dbReference>
<dbReference type="KEGG" id="more:E1B28_004881"/>
<dbReference type="GeneID" id="66073957"/>
<accession>A0A9P8ADF5</accession>
<dbReference type="RefSeq" id="XP_043014012.1">
    <property type="nucleotide sequence ID" value="XM_043149406.1"/>
</dbReference>
<dbReference type="GO" id="GO:0047617">
    <property type="term" value="F:fatty acyl-CoA hydrolase activity"/>
    <property type="evidence" value="ECO:0007669"/>
    <property type="project" value="InterPro"/>
</dbReference>
<dbReference type="OrthoDB" id="2831072at2759"/>
<evidence type="ECO:0000313" key="3">
    <source>
        <dbReference type="EMBL" id="KAG7097542.1"/>
    </source>
</evidence>
<dbReference type="SUPFAM" id="SSF54637">
    <property type="entry name" value="Thioesterase/thiol ester dehydrase-isomerase"/>
    <property type="match status" value="1"/>
</dbReference>
<organism evidence="3 4">
    <name type="scientific">Marasmius oreades</name>
    <name type="common">fairy-ring Marasmius</name>
    <dbReference type="NCBI Taxonomy" id="181124"/>
    <lineage>
        <taxon>Eukaryota</taxon>
        <taxon>Fungi</taxon>
        <taxon>Dikarya</taxon>
        <taxon>Basidiomycota</taxon>
        <taxon>Agaricomycotina</taxon>
        <taxon>Agaricomycetes</taxon>
        <taxon>Agaricomycetidae</taxon>
        <taxon>Agaricales</taxon>
        <taxon>Marasmiineae</taxon>
        <taxon>Marasmiaceae</taxon>
        <taxon>Marasmius</taxon>
    </lineage>
</organism>
<dbReference type="InterPro" id="IPR029069">
    <property type="entry name" value="HotDog_dom_sf"/>
</dbReference>
<keyword evidence="1" id="KW-0378">Hydrolase</keyword>
<feature type="region of interest" description="Disordered" evidence="2">
    <location>
        <begin position="1"/>
        <end position="48"/>
    </location>
</feature>